<dbReference type="Gene3D" id="3.40.80.10">
    <property type="entry name" value="Peptidoglycan recognition protein-like"/>
    <property type="match status" value="1"/>
</dbReference>
<dbReference type="GO" id="GO:0008745">
    <property type="term" value="F:N-acetylmuramoyl-L-alanine amidase activity"/>
    <property type="evidence" value="ECO:0007669"/>
    <property type="project" value="InterPro"/>
</dbReference>
<dbReference type="SUPFAM" id="SSF55846">
    <property type="entry name" value="N-acetylmuramoyl-L-alanine amidase-like"/>
    <property type="match status" value="1"/>
</dbReference>
<dbReference type="OrthoDB" id="9085865at2"/>
<dbReference type="InterPro" id="IPR036505">
    <property type="entry name" value="Amidase/PGRP_sf"/>
</dbReference>
<dbReference type="PANTHER" id="PTHR11022:SF41">
    <property type="entry name" value="PEPTIDOGLYCAN-RECOGNITION PROTEIN LC-RELATED"/>
    <property type="match status" value="1"/>
</dbReference>
<dbReference type="CDD" id="cd06583">
    <property type="entry name" value="PGRP"/>
    <property type="match status" value="1"/>
</dbReference>
<dbReference type="InterPro" id="IPR015510">
    <property type="entry name" value="PGRP"/>
</dbReference>
<accession>A0A1K2HP82</accession>
<dbReference type="SMART" id="SM00701">
    <property type="entry name" value="PGRP"/>
    <property type="match status" value="1"/>
</dbReference>
<dbReference type="PANTHER" id="PTHR11022">
    <property type="entry name" value="PEPTIDOGLYCAN RECOGNITION PROTEIN"/>
    <property type="match status" value="1"/>
</dbReference>
<dbReference type="GO" id="GO:0009253">
    <property type="term" value="P:peptidoglycan catabolic process"/>
    <property type="evidence" value="ECO:0007669"/>
    <property type="project" value="InterPro"/>
</dbReference>
<proteinExistence type="inferred from homology"/>
<evidence type="ECO:0000313" key="4">
    <source>
        <dbReference type="Proteomes" id="UP000186513"/>
    </source>
</evidence>
<evidence type="ECO:0000256" key="1">
    <source>
        <dbReference type="ARBA" id="ARBA00007553"/>
    </source>
</evidence>
<protein>
    <submittedName>
        <fullName evidence="3">N-acetylmuramoyl-L-alanine amidase</fullName>
    </submittedName>
</protein>
<dbReference type="RefSeq" id="WP_072429564.1">
    <property type="nucleotide sequence ID" value="NZ_FPKR01000012.1"/>
</dbReference>
<name>A0A1K2HP82_9NEIS</name>
<evidence type="ECO:0000313" key="3">
    <source>
        <dbReference type="EMBL" id="SFZ78582.1"/>
    </source>
</evidence>
<organism evidence="3 4">
    <name type="scientific">Chitinimonas taiwanensis DSM 18899</name>
    <dbReference type="NCBI Taxonomy" id="1121279"/>
    <lineage>
        <taxon>Bacteria</taxon>
        <taxon>Pseudomonadati</taxon>
        <taxon>Pseudomonadota</taxon>
        <taxon>Betaproteobacteria</taxon>
        <taxon>Neisseriales</taxon>
        <taxon>Chitinibacteraceae</taxon>
        <taxon>Chitinimonas</taxon>
    </lineage>
</organism>
<reference evidence="3 4" key="1">
    <citation type="submission" date="2016-11" db="EMBL/GenBank/DDBJ databases">
        <authorList>
            <person name="Jaros S."/>
            <person name="Januszkiewicz K."/>
            <person name="Wedrychowicz H."/>
        </authorList>
    </citation>
    <scope>NUCLEOTIDE SEQUENCE [LARGE SCALE GENOMIC DNA]</scope>
    <source>
        <strain evidence="3 4">DSM 18899</strain>
    </source>
</reference>
<keyword evidence="4" id="KW-1185">Reference proteome</keyword>
<sequence length="254" mass="27991">MKRDDLKNGTFDTWAKIEKSRAADVKAKAKVVKIDDKAATRQAIIVSLRKIGYNVKTRSEWRAAPPKVALDPDWDYTKIAIHHAGNSFSCSAIGADEMRRAQSLEMDKGYDDVSYHYGVDCRGVIYEARDIRFKGAHINKGNTGVIGIVLLADLSEPGEAWEQEYKNKSLGARIGATADIVSDNNDSSTDTLRVVQMNSLYALVTSLSAHFRITICGGHREYQNNATGEGRACPGTHGMTAVNLIRARFKLSKP</sequence>
<dbReference type="EMBL" id="FPKR01000012">
    <property type="protein sequence ID" value="SFZ78582.1"/>
    <property type="molecule type" value="Genomic_DNA"/>
</dbReference>
<dbReference type="Proteomes" id="UP000186513">
    <property type="component" value="Unassembled WGS sequence"/>
</dbReference>
<evidence type="ECO:0000259" key="2">
    <source>
        <dbReference type="SMART" id="SM00701"/>
    </source>
</evidence>
<gene>
    <name evidence="3" type="ORF">SAMN02745887_03086</name>
</gene>
<feature type="domain" description="Peptidoglycan recognition protein family" evidence="2">
    <location>
        <begin position="53"/>
        <end position="174"/>
    </location>
</feature>
<dbReference type="InterPro" id="IPR002502">
    <property type="entry name" value="Amidase_domain"/>
</dbReference>
<comment type="similarity">
    <text evidence="1">Belongs to the N-acetylmuramoyl-L-alanine amidase 2 family.</text>
</comment>
<dbReference type="Pfam" id="PF01510">
    <property type="entry name" value="Amidase_2"/>
    <property type="match status" value="1"/>
</dbReference>
<dbReference type="AlphaFoldDB" id="A0A1K2HP82"/>
<dbReference type="InterPro" id="IPR006619">
    <property type="entry name" value="PGRP_domain_met/bac"/>
</dbReference>
<dbReference type="STRING" id="1121279.SAMN02745887_03086"/>
<dbReference type="GO" id="GO:0008270">
    <property type="term" value="F:zinc ion binding"/>
    <property type="evidence" value="ECO:0007669"/>
    <property type="project" value="InterPro"/>
</dbReference>